<evidence type="ECO:0000313" key="1">
    <source>
        <dbReference type="EMBL" id="MBK3462659.1"/>
    </source>
</evidence>
<organism evidence="1 2">
    <name type="scientific">Pseudomonas haemolytica</name>
    <dbReference type="NCBI Taxonomy" id="2600065"/>
    <lineage>
        <taxon>Bacteria</taxon>
        <taxon>Pseudomonadati</taxon>
        <taxon>Pseudomonadota</taxon>
        <taxon>Gammaproteobacteria</taxon>
        <taxon>Pseudomonadales</taxon>
        <taxon>Pseudomonadaceae</taxon>
        <taxon>Pseudomonas</taxon>
    </lineage>
</organism>
<reference evidence="1 2" key="1">
    <citation type="submission" date="2021-01" db="EMBL/GenBank/DDBJ databases">
        <title>Antibiotic resistance and phylogeny of Pseudomonas spp. isolated over three decades from chicken meat in the Norwegian food chain.</title>
        <authorList>
            <person name="Moen B."/>
        </authorList>
    </citation>
    <scope>NUCLEOTIDE SEQUENCE [LARGE SCALE GENOMIC DNA]</scope>
    <source>
        <strain evidence="1 2">MF6766</strain>
    </source>
</reference>
<dbReference type="RefSeq" id="WP_200657695.1">
    <property type="nucleotide sequence ID" value="NZ_JAENSR010000009.1"/>
</dbReference>
<proteinExistence type="predicted"/>
<accession>A0ABS1H0C2</accession>
<sequence length="129" mass="14639">MSNFYAQFKHKLVEAKSPDYQMIMTNDEFLSSCASAAMALVRDTGFRMMGFADLSAKKYFIISKVGRSGDMIEIPISTNVLDIYVKANDADIPKHRMKKALKREDLNKFALEMAKFADSQMAKLEVTYC</sequence>
<gene>
    <name evidence="1" type="ORF">JJD71_26690</name>
</gene>
<dbReference type="Proteomes" id="UP000620382">
    <property type="component" value="Unassembled WGS sequence"/>
</dbReference>
<evidence type="ECO:0000313" key="2">
    <source>
        <dbReference type="Proteomes" id="UP000620382"/>
    </source>
</evidence>
<keyword evidence="2" id="KW-1185">Reference proteome</keyword>
<dbReference type="EMBL" id="JAENSR010000009">
    <property type="protein sequence ID" value="MBK3462659.1"/>
    <property type="molecule type" value="Genomic_DNA"/>
</dbReference>
<comment type="caution">
    <text evidence="1">The sequence shown here is derived from an EMBL/GenBank/DDBJ whole genome shotgun (WGS) entry which is preliminary data.</text>
</comment>
<protein>
    <submittedName>
        <fullName evidence="1">Uncharacterized protein</fullName>
    </submittedName>
</protein>
<name>A0ABS1H0C2_9PSED</name>